<dbReference type="SUPFAM" id="SSF48403">
    <property type="entry name" value="Ankyrin repeat"/>
    <property type="match status" value="1"/>
</dbReference>
<dbReference type="InterPro" id="IPR036770">
    <property type="entry name" value="Ankyrin_rpt-contain_sf"/>
</dbReference>
<gene>
    <name evidence="1" type="ORF">GSOID_T00024063001</name>
</gene>
<dbReference type="EMBL" id="FN656765">
    <property type="protein sequence ID" value="CBY41964.1"/>
    <property type="molecule type" value="Genomic_DNA"/>
</dbReference>
<proteinExistence type="predicted"/>
<evidence type="ECO:0000313" key="1">
    <source>
        <dbReference type="EMBL" id="CBY41964.1"/>
    </source>
</evidence>
<dbReference type="Proteomes" id="UP000011014">
    <property type="component" value="Unassembled WGS sequence"/>
</dbReference>
<organism evidence="1">
    <name type="scientific">Oikopleura dioica</name>
    <name type="common">Tunicate</name>
    <dbReference type="NCBI Taxonomy" id="34765"/>
    <lineage>
        <taxon>Eukaryota</taxon>
        <taxon>Metazoa</taxon>
        <taxon>Chordata</taxon>
        <taxon>Tunicata</taxon>
        <taxon>Appendicularia</taxon>
        <taxon>Copelata</taxon>
        <taxon>Oikopleuridae</taxon>
        <taxon>Oikopleura</taxon>
    </lineage>
</organism>
<sequence length="134" mass="15188">MAAVEALLKGSENFHGIDINSKDYMGRSVLMNAVNNVDIEMVHHLFKVDDENDNVGPLRIDETDHWGGSALHLIVRAPFKPYGFGEKVLDWPLKRRFEKANTVLRILLNKGANVNQLNSYSEGYSLKQIMEFLS</sequence>
<accession>E4Z2N6</accession>
<name>E4Z2N6_OIKDI</name>
<dbReference type="AlphaFoldDB" id="E4Z2N6"/>
<protein>
    <submittedName>
        <fullName evidence="1">Uncharacterized protein</fullName>
    </submittedName>
</protein>
<reference evidence="1" key="1">
    <citation type="journal article" date="2010" name="Science">
        <title>Plasticity of animal genome architecture unmasked by rapid evolution of a pelagic tunicate.</title>
        <authorList>
            <person name="Denoeud F."/>
            <person name="Henriet S."/>
            <person name="Mungpakdee S."/>
            <person name="Aury J.M."/>
            <person name="Da Silva C."/>
            <person name="Brinkmann H."/>
            <person name="Mikhaleva J."/>
            <person name="Olsen L.C."/>
            <person name="Jubin C."/>
            <person name="Canestro C."/>
            <person name="Bouquet J.M."/>
            <person name="Danks G."/>
            <person name="Poulain J."/>
            <person name="Campsteijn C."/>
            <person name="Adamski M."/>
            <person name="Cross I."/>
            <person name="Yadetie F."/>
            <person name="Muffato M."/>
            <person name="Louis A."/>
            <person name="Butcher S."/>
            <person name="Tsagkogeorga G."/>
            <person name="Konrad A."/>
            <person name="Singh S."/>
            <person name="Jensen M.F."/>
            <person name="Cong E.H."/>
            <person name="Eikeseth-Otteraa H."/>
            <person name="Noel B."/>
            <person name="Anthouard V."/>
            <person name="Porcel B.M."/>
            <person name="Kachouri-Lafond R."/>
            <person name="Nishino A."/>
            <person name="Ugolini M."/>
            <person name="Chourrout P."/>
            <person name="Nishida H."/>
            <person name="Aasland R."/>
            <person name="Huzurbazar S."/>
            <person name="Westhof E."/>
            <person name="Delsuc F."/>
            <person name="Lehrach H."/>
            <person name="Reinhardt R."/>
            <person name="Weissenbach J."/>
            <person name="Roy S.W."/>
            <person name="Artiguenave F."/>
            <person name="Postlethwait J.H."/>
            <person name="Manak J.R."/>
            <person name="Thompson E.M."/>
            <person name="Jaillon O."/>
            <person name="Du Pasquier L."/>
            <person name="Boudinot P."/>
            <person name="Liberles D.A."/>
            <person name="Volff J.N."/>
            <person name="Philippe H."/>
            <person name="Lenhard B."/>
            <person name="Roest Crollius H."/>
            <person name="Wincker P."/>
            <person name="Chourrout D."/>
        </authorList>
    </citation>
    <scope>NUCLEOTIDE SEQUENCE [LARGE SCALE GENOMIC DNA]</scope>
</reference>
<dbReference type="Gene3D" id="1.25.40.20">
    <property type="entry name" value="Ankyrin repeat-containing domain"/>
    <property type="match status" value="1"/>
</dbReference>